<proteinExistence type="predicted"/>
<keyword evidence="2 4" id="KW-0863">Zinc-finger</keyword>
<gene>
    <name evidence="7" type="ORF">CDL15_Pgr014540</name>
</gene>
<feature type="coiled-coil region" evidence="5">
    <location>
        <begin position="259"/>
        <end position="300"/>
    </location>
</feature>
<reference evidence="8" key="1">
    <citation type="journal article" date="2017" name="Plant J.">
        <title>The pomegranate (Punica granatum L.) genome and the genomics of punicalagin biosynthesis.</title>
        <authorList>
            <person name="Qin G."/>
            <person name="Xu C."/>
            <person name="Ming R."/>
            <person name="Tang H."/>
            <person name="Guyot R."/>
            <person name="Kramer E.M."/>
            <person name="Hu Y."/>
            <person name="Yi X."/>
            <person name="Qi Y."/>
            <person name="Xu X."/>
            <person name="Gao Z."/>
            <person name="Pan H."/>
            <person name="Jian J."/>
            <person name="Tian Y."/>
            <person name="Yue Z."/>
            <person name="Xu Y."/>
        </authorList>
    </citation>
    <scope>NUCLEOTIDE SEQUENCE [LARGE SCALE GENOMIC DNA]</scope>
    <source>
        <strain evidence="8">cv. Dabenzi</strain>
    </source>
</reference>
<evidence type="ECO:0000256" key="5">
    <source>
        <dbReference type="SAM" id="Coils"/>
    </source>
</evidence>
<dbReference type="PROSITE" id="PS50089">
    <property type="entry name" value="ZF_RING_2"/>
    <property type="match status" value="1"/>
</dbReference>
<dbReference type="Proteomes" id="UP000197138">
    <property type="component" value="Unassembled WGS sequence"/>
</dbReference>
<evidence type="ECO:0000256" key="3">
    <source>
        <dbReference type="ARBA" id="ARBA00022833"/>
    </source>
</evidence>
<dbReference type="GO" id="GO:0004842">
    <property type="term" value="F:ubiquitin-protein transferase activity"/>
    <property type="evidence" value="ECO:0007669"/>
    <property type="project" value="TreeGrafter"/>
</dbReference>
<keyword evidence="5" id="KW-0175">Coiled coil</keyword>
<dbReference type="PANTHER" id="PTHR42647:SF10">
    <property type="entry name" value="F2G19.2"/>
    <property type="match status" value="1"/>
</dbReference>
<evidence type="ECO:0000259" key="6">
    <source>
        <dbReference type="PROSITE" id="PS50089"/>
    </source>
</evidence>
<dbReference type="InterPro" id="IPR001841">
    <property type="entry name" value="Znf_RING"/>
</dbReference>
<name>A0A218WDB3_PUNGR</name>
<feature type="domain" description="RING-type" evidence="6">
    <location>
        <begin position="364"/>
        <end position="399"/>
    </location>
</feature>
<dbReference type="InterPro" id="IPR013083">
    <property type="entry name" value="Znf_RING/FYVE/PHD"/>
</dbReference>
<dbReference type="Pfam" id="PF13920">
    <property type="entry name" value="zf-C3HC4_3"/>
    <property type="match status" value="1"/>
</dbReference>
<dbReference type="AlphaFoldDB" id="A0A218WDB3"/>
<organism evidence="7 8">
    <name type="scientific">Punica granatum</name>
    <name type="common">Pomegranate</name>
    <dbReference type="NCBI Taxonomy" id="22663"/>
    <lineage>
        <taxon>Eukaryota</taxon>
        <taxon>Viridiplantae</taxon>
        <taxon>Streptophyta</taxon>
        <taxon>Embryophyta</taxon>
        <taxon>Tracheophyta</taxon>
        <taxon>Spermatophyta</taxon>
        <taxon>Magnoliopsida</taxon>
        <taxon>eudicotyledons</taxon>
        <taxon>Gunneridae</taxon>
        <taxon>Pentapetalae</taxon>
        <taxon>rosids</taxon>
        <taxon>malvids</taxon>
        <taxon>Myrtales</taxon>
        <taxon>Lythraceae</taxon>
        <taxon>Punica</taxon>
    </lineage>
</organism>
<protein>
    <recommendedName>
        <fullName evidence="6">RING-type domain-containing protein</fullName>
    </recommendedName>
</protein>
<keyword evidence="1" id="KW-0479">Metal-binding</keyword>
<sequence length="410" mass="45290">MLKVSGAGAIECHLTFDAIANWITVMSTSIDGAHVLAVTVFGGNGLGTHLNVQNPSHEQQGRELSIDQASSPDVYNMLGSSSAGTHSLLAGTVINRNLGPMDGQISPPVGYYAPNNLQDQSQHPPYVPPFHVVGLAPIPVPGTDGTDGGHDLQFNCGLETNRKKLKEQDFFDNNSQISSLDFLQARSVSTGLGLSFDNNKMVSSGDSALLSLLIDDVDRELRQQDAEIERFLKLEAERLRRNILDKIQSSQLQHLSLLEDKVLQKLREKENELEIINRKNMELEQQVEQLTVEAGAWQQQARYNENMISALNYNLQKIYAQSRDSKEGCGDSEVDDTASCCNGRATDLHLLCKENGEKRDTMLCKFCRVNRVCMLLLPCKHLCACRECESKLSFCPLCQSSKSAGVEVFM</sequence>
<evidence type="ECO:0000256" key="2">
    <source>
        <dbReference type="ARBA" id="ARBA00022771"/>
    </source>
</evidence>
<dbReference type="FunFam" id="3.30.40.10:FF:000239">
    <property type="entry name" value="probable BOI-related E3 ubiquitin-protein ligase 2"/>
    <property type="match status" value="1"/>
</dbReference>
<evidence type="ECO:0000313" key="8">
    <source>
        <dbReference type="Proteomes" id="UP000197138"/>
    </source>
</evidence>
<evidence type="ECO:0000256" key="1">
    <source>
        <dbReference type="ARBA" id="ARBA00022723"/>
    </source>
</evidence>
<dbReference type="Gene3D" id="3.30.40.10">
    <property type="entry name" value="Zinc/RING finger domain, C3HC4 (zinc finger)"/>
    <property type="match status" value="1"/>
</dbReference>
<evidence type="ECO:0000313" key="7">
    <source>
        <dbReference type="EMBL" id="OWM70867.1"/>
    </source>
</evidence>
<keyword evidence="3" id="KW-0862">Zinc</keyword>
<dbReference type="GO" id="GO:0008270">
    <property type="term" value="F:zinc ion binding"/>
    <property type="evidence" value="ECO:0007669"/>
    <property type="project" value="UniProtKB-KW"/>
</dbReference>
<accession>A0A218WDB3</accession>
<dbReference type="PANTHER" id="PTHR42647">
    <property type="entry name" value="SBP (S-RIBONUCLEASE BINDING PROTEIN) FAMILY PROTEIN"/>
    <property type="match status" value="1"/>
</dbReference>
<evidence type="ECO:0000256" key="4">
    <source>
        <dbReference type="PROSITE-ProRule" id="PRU00175"/>
    </source>
</evidence>
<dbReference type="EMBL" id="MTKT01004609">
    <property type="protein sequence ID" value="OWM70867.1"/>
    <property type="molecule type" value="Genomic_DNA"/>
</dbReference>
<comment type="caution">
    <text evidence="7">The sequence shown here is derived from an EMBL/GenBank/DDBJ whole genome shotgun (WGS) entry which is preliminary data.</text>
</comment>